<proteinExistence type="predicted"/>
<sequence length="148" mass="16231">MHLGAPSIDPLSAPRQQLPEMPQERSPDQADIRRLPHLATVMRGGSSGLRATGGREFDDQARSHWHRNFRTLPDSFRKPVWEGGSDLGLEASGQPVRSGAPATARPYPGIWPTFPTLRAARPGPPARCAVVEGANRVDQGEERRLTVR</sequence>
<evidence type="ECO:0000256" key="1">
    <source>
        <dbReference type="SAM" id="MobiDB-lite"/>
    </source>
</evidence>
<feature type="region of interest" description="Disordered" evidence="1">
    <location>
        <begin position="88"/>
        <end position="108"/>
    </location>
</feature>
<dbReference type="Proteomes" id="UP000680866">
    <property type="component" value="Chromosome"/>
</dbReference>
<dbReference type="KEGG" id="pry:Prubr_54490"/>
<protein>
    <submittedName>
        <fullName evidence="2">Uncharacterized protein</fullName>
    </submittedName>
</protein>
<name>A0A810N9E1_9ACTN</name>
<keyword evidence="3" id="KW-1185">Reference proteome</keyword>
<accession>A0A810N9E1</accession>
<dbReference type="AlphaFoldDB" id="A0A810N9E1"/>
<reference evidence="2" key="1">
    <citation type="submission" date="2020-08" db="EMBL/GenBank/DDBJ databases">
        <title>Whole genome shotgun sequence of Polymorphospora rubra NBRC 101157.</title>
        <authorList>
            <person name="Komaki H."/>
            <person name="Tamura T."/>
        </authorList>
    </citation>
    <scope>NUCLEOTIDE SEQUENCE</scope>
    <source>
        <strain evidence="2">NBRC 101157</strain>
    </source>
</reference>
<evidence type="ECO:0000313" key="2">
    <source>
        <dbReference type="EMBL" id="BCJ68428.1"/>
    </source>
</evidence>
<evidence type="ECO:0000313" key="3">
    <source>
        <dbReference type="Proteomes" id="UP000680866"/>
    </source>
</evidence>
<organism evidence="2 3">
    <name type="scientific">Polymorphospora rubra</name>
    <dbReference type="NCBI Taxonomy" id="338584"/>
    <lineage>
        <taxon>Bacteria</taxon>
        <taxon>Bacillati</taxon>
        <taxon>Actinomycetota</taxon>
        <taxon>Actinomycetes</taxon>
        <taxon>Micromonosporales</taxon>
        <taxon>Micromonosporaceae</taxon>
        <taxon>Polymorphospora</taxon>
    </lineage>
</organism>
<feature type="region of interest" description="Disordered" evidence="1">
    <location>
        <begin position="1"/>
        <end position="32"/>
    </location>
</feature>
<dbReference type="EMBL" id="AP023359">
    <property type="protein sequence ID" value="BCJ68428.1"/>
    <property type="molecule type" value="Genomic_DNA"/>
</dbReference>
<gene>
    <name evidence="2" type="ORF">Prubr_54490</name>
</gene>
<feature type="compositionally biased region" description="Basic and acidic residues" evidence="1">
    <location>
        <begin position="22"/>
        <end position="32"/>
    </location>
</feature>